<dbReference type="PANTHER" id="PTHR31435:SF10">
    <property type="entry name" value="BSR4717 PROTEIN"/>
    <property type="match status" value="1"/>
</dbReference>
<feature type="domain" description="N-acetyltransferase" evidence="2">
    <location>
        <begin position="1"/>
        <end position="119"/>
    </location>
</feature>
<evidence type="ECO:0000259" key="2">
    <source>
        <dbReference type="PROSITE" id="PS51186"/>
    </source>
</evidence>
<dbReference type="GO" id="GO:0016747">
    <property type="term" value="F:acyltransferase activity, transferring groups other than amino-acyl groups"/>
    <property type="evidence" value="ECO:0007669"/>
    <property type="project" value="InterPro"/>
</dbReference>
<dbReference type="SUPFAM" id="SSF55729">
    <property type="entry name" value="Acyl-CoA N-acyltransferases (Nat)"/>
    <property type="match status" value="1"/>
</dbReference>
<name>A0A7Z2VNX7_9BACL</name>
<dbReference type="CDD" id="cd04301">
    <property type="entry name" value="NAT_SF"/>
    <property type="match status" value="1"/>
</dbReference>
<dbReference type="PANTHER" id="PTHR31435">
    <property type="entry name" value="PROTEIN NATD1"/>
    <property type="match status" value="1"/>
</dbReference>
<reference evidence="4 5" key="1">
    <citation type="submission" date="2020-04" db="EMBL/GenBank/DDBJ databases">
        <title>Genome sequencing of novel species.</title>
        <authorList>
            <person name="Heo J."/>
            <person name="Kim S.-J."/>
            <person name="Kim J.-S."/>
            <person name="Hong S.-B."/>
            <person name="Kwon S.-W."/>
        </authorList>
    </citation>
    <scope>NUCLEOTIDE SEQUENCE [LARGE SCALE GENOMIC DNA]</scope>
    <source>
        <strain evidence="4 5">MFER-1</strain>
    </source>
</reference>
<dbReference type="InterPro" id="IPR016181">
    <property type="entry name" value="Acyl_CoA_acyltransferase"/>
</dbReference>
<evidence type="ECO:0000256" key="1">
    <source>
        <dbReference type="SAM" id="MobiDB-lite"/>
    </source>
</evidence>
<evidence type="ECO:0000313" key="5">
    <source>
        <dbReference type="Proteomes" id="UP000502248"/>
    </source>
</evidence>
<dbReference type="AlphaFoldDB" id="A0A7Z2VNX7"/>
<gene>
    <name evidence="4" type="ORF">HH215_27220</name>
</gene>
<sequence>MNVNELHPNESGEVEPNAQERERADSQVEIRKQGTSFVVLGVGGQVGEITYRLADVDTWVIDHTFLDPRYRGGNIARKLLDIVVEEARAEGKKIIPSCSYALTQFKRNSEYADVWEKRA</sequence>
<dbReference type="KEGG" id="cheb:HH215_27220"/>
<dbReference type="Gene3D" id="3.40.630.30">
    <property type="match status" value="1"/>
</dbReference>
<evidence type="ECO:0000259" key="3">
    <source>
        <dbReference type="PROSITE" id="PS51729"/>
    </source>
</evidence>
<dbReference type="EMBL" id="CP051680">
    <property type="protein sequence ID" value="QJD86491.1"/>
    <property type="molecule type" value="Genomic_DNA"/>
</dbReference>
<proteinExistence type="predicted"/>
<dbReference type="InterPro" id="IPR045057">
    <property type="entry name" value="Gcn5-rel_NAT"/>
</dbReference>
<dbReference type="InterPro" id="IPR000182">
    <property type="entry name" value="GNAT_dom"/>
</dbReference>
<feature type="region of interest" description="Disordered" evidence="1">
    <location>
        <begin position="1"/>
        <end position="26"/>
    </location>
</feature>
<dbReference type="RefSeq" id="WP_169282740.1">
    <property type="nucleotide sequence ID" value="NZ_CP051680.1"/>
</dbReference>
<dbReference type="PROSITE" id="PS51729">
    <property type="entry name" value="GNAT_YJDJ"/>
    <property type="match status" value="1"/>
</dbReference>
<evidence type="ECO:0000313" key="4">
    <source>
        <dbReference type="EMBL" id="QJD86491.1"/>
    </source>
</evidence>
<dbReference type="InterPro" id="IPR031165">
    <property type="entry name" value="GNAT_YJDJ"/>
</dbReference>
<dbReference type="PROSITE" id="PS51186">
    <property type="entry name" value="GNAT"/>
    <property type="match status" value="1"/>
</dbReference>
<organism evidence="4 5">
    <name type="scientific">Cohnella herbarum</name>
    <dbReference type="NCBI Taxonomy" id="2728023"/>
    <lineage>
        <taxon>Bacteria</taxon>
        <taxon>Bacillati</taxon>
        <taxon>Bacillota</taxon>
        <taxon>Bacilli</taxon>
        <taxon>Bacillales</taxon>
        <taxon>Paenibacillaceae</taxon>
        <taxon>Cohnella</taxon>
    </lineage>
</organism>
<keyword evidence="4" id="KW-0808">Transferase</keyword>
<dbReference type="Pfam" id="PF14542">
    <property type="entry name" value="Acetyltransf_CG"/>
    <property type="match status" value="1"/>
</dbReference>
<feature type="domain" description="N-acetyltransferase" evidence="3">
    <location>
        <begin position="29"/>
        <end position="116"/>
    </location>
</feature>
<keyword evidence="5" id="KW-1185">Reference proteome</keyword>
<dbReference type="Proteomes" id="UP000502248">
    <property type="component" value="Chromosome"/>
</dbReference>
<protein>
    <submittedName>
        <fullName evidence="4">N-acetyltransferase</fullName>
    </submittedName>
</protein>
<accession>A0A7Z2VNX7</accession>